<reference evidence="2" key="1">
    <citation type="journal article" date="2019" name="Int. J. Syst. Evol. Microbiol.">
        <title>The Global Catalogue of Microorganisms (GCM) 10K type strain sequencing project: providing services to taxonomists for standard genome sequencing and annotation.</title>
        <authorList>
            <consortium name="The Broad Institute Genomics Platform"/>
            <consortium name="The Broad Institute Genome Sequencing Center for Infectious Disease"/>
            <person name="Wu L."/>
            <person name="Ma J."/>
        </authorList>
    </citation>
    <scope>NUCLEOTIDE SEQUENCE [LARGE SCALE GENOMIC DNA]</scope>
    <source>
        <strain evidence="2">JCM 10696</strain>
    </source>
</reference>
<keyword evidence="2" id="KW-1185">Reference proteome</keyword>
<dbReference type="Proteomes" id="UP001500665">
    <property type="component" value="Unassembled WGS sequence"/>
</dbReference>
<comment type="caution">
    <text evidence="1">The sequence shown here is derived from an EMBL/GenBank/DDBJ whole genome shotgun (WGS) entry which is preliminary data.</text>
</comment>
<sequence>MDLESLLRLQRDEPPVEEFLASTGGALVHRDTDPSGLYWAVLQPTDQARRPFIAKIGWSIYPHRPPSLLFATEVGGPTADLRAWPSAGGYRAPNDVCKPFTAEGQALHPEWATGPSAWRSTGNPFLYVIETVHGDIDRSCGRRAA</sequence>
<dbReference type="RefSeq" id="WP_344242542.1">
    <property type="nucleotide sequence ID" value="NZ_BAAAHH010000017.1"/>
</dbReference>
<evidence type="ECO:0000313" key="2">
    <source>
        <dbReference type="Proteomes" id="UP001500665"/>
    </source>
</evidence>
<dbReference type="EMBL" id="BAAAHH010000017">
    <property type="protein sequence ID" value="GAA0956052.1"/>
    <property type="molecule type" value="Genomic_DNA"/>
</dbReference>
<proteinExistence type="predicted"/>
<protein>
    <submittedName>
        <fullName evidence="1">Uncharacterized protein</fullName>
    </submittedName>
</protein>
<accession>A0ABP4BZ14</accession>
<gene>
    <name evidence="1" type="ORF">GCM10009550_41650</name>
</gene>
<organism evidence="1 2">
    <name type="scientific">Actinocorallia libanotica</name>
    <dbReference type="NCBI Taxonomy" id="46162"/>
    <lineage>
        <taxon>Bacteria</taxon>
        <taxon>Bacillati</taxon>
        <taxon>Actinomycetota</taxon>
        <taxon>Actinomycetes</taxon>
        <taxon>Streptosporangiales</taxon>
        <taxon>Thermomonosporaceae</taxon>
        <taxon>Actinocorallia</taxon>
    </lineage>
</organism>
<evidence type="ECO:0000313" key="1">
    <source>
        <dbReference type="EMBL" id="GAA0956052.1"/>
    </source>
</evidence>
<name>A0ABP4BZ14_9ACTN</name>